<feature type="transmembrane region" description="Helical" evidence="1">
    <location>
        <begin position="96"/>
        <end position="117"/>
    </location>
</feature>
<gene>
    <name evidence="3" type="ORF">NH26_00515</name>
</gene>
<name>A0A1S1Z530_FLAPC</name>
<dbReference type="PANTHER" id="PTHR12526">
    <property type="entry name" value="GLYCOSYLTRANSFERASE"/>
    <property type="match status" value="1"/>
</dbReference>
<reference evidence="3 4" key="1">
    <citation type="journal article" date="2012" name="Int. J. Syst. Evol. Microbiol.">
        <title>Flammeovirga pacifica sp. nov., isolated from deep-sea sediment.</title>
        <authorList>
            <person name="Xu H."/>
            <person name="Fu Y."/>
            <person name="Yang N."/>
            <person name="Ding Z."/>
            <person name="Lai Q."/>
            <person name="Zeng R."/>
        </authorList>
    </citation>
    <scope>NUCLEOTIDE SEQUENCE [LARGE SCALE GENOMIC DNA]</scope>
    <source>
        <strain evidence="4">DSM 24597 / LMG 26175 / WPAGA1</strain>
    </source>
</reference>
<dbReference type="PANTHER" id="PTHR12526:SF630">
    <property type="entry name" value="GLYCOSYLTRANSFERASE"/>
    <property type="match status" value="1"/>
</dbReference>
<proteinExistence type="predicted"/>
<evidence type="ECO:0000259" key="2">
    <source>
        <dbReference type="Pfam" id="PF00534"/>
    </source>
</evidence>
<dbReference type="Gene3D" id="3.40.50.2000">
    <property type="entry name" value="Glycogen Phosphorylase B"/>
    <property type="match status" value="1"/>
</dbReference>
<evidence type="ECO:0000313" key="4">
    <source>
        <dbReference type="Proteomes" id="UP000179797"/>
    </source>
</evidence>
<evidence type="ECO:0000313" key="3">
    <source>
        <dbReference type="EMBL" id="OHX68396.1"/>
    </source>
</evidence>
<evidence type="ECO:0000256" key="1">
    <source>
        <dbReference type="SAM" id="Phobius"/>
    </source>
</evidence>
<protein>
    <recommendedName>
        <fullName evidence="2">Glycosyl transferase family 1 domain-containing protein</fullName>
    </recommendedName>
</protein>
<organism evidence="3 4">
    <name type="scientific">Flammeovirga pacifica</name>
    <dbReference type="NCBI Taxonomy" id="915059"/>
    <lineage>
        <taxon>Bacteria</taxon>
        <taxon>Pseudomonadati</taxon>
        <taxon>Bacteroidota</taxon>
        <taxon>Cytophagia</taxon>
        <taxon>Cytophagales</taxon>
        <taxon>Flammeovirgaceae</taxon>
        <taxon>Flammeovirga</taxon>
    </lineage>
</organism>
<dbReference type="EMBL" id="JRYR02000001">
    <property type="protein sequence ID" value="OHX68396.1"/>
    <property type="molecule type" value="Genomic_DNA"/>
</dbReference>
<dbReference type="Pfam" id="PF00534">
    <property type="entry name" value="Glycos_transf_1"/>
    <property type="match status" value="1"/>
</dbReference>
<dbReference type="GO" id="GO:0016757">
    <property type="term" value="F:glycosyltransferase activity"/>
    <property type="evidence" value="ECO:0007669"/>
    <property type="project" value="InterPro"/>
</dbReference>
<keyword evidence="1" id="KW-0812">Transmembrane</keyword>
<accession>A0A1S1Z530</accession>
<dbReference type="InterPro" id="IPR001296">
    <property type="entry name" value="Glyco_trans_1"/>
</dbReference>
<dbReference type="AlphaFoldDB" id="A0A1S1Z530"/>
<keyword evidence="1" id="KW-1133">Transmembrane helix</keyword>
<feature type="domain" description="Glycosyl transferase family 1" evidence="2">
    <location>
        <begin position="193"/>
        <end position="311"/>
    </location>
</feature>
<keyword evidence="4" id="KW-1185">Reference proteome</keyword>
<comment type="caution">
    <text evidence="3">The sequence shown here is derived from an EMBL/GenBank/DDBJ whole genome shotgun (WGS) entry which is preliminary data.</text>
</comment>
<sequence>MWQMKSKIFLFYDYFTPAYKAGGPIQSCTNLVEQLESKFQFYVYTTCYDLDGTLLDVKKNQWVNFSQNTKVFYADKTHQNFITIKNLIKECKVDTLYIQGMFSLICTVYPVLISLFLKKQIIIAPRGMLQEGALALKSTKKNIYLKLLKPFLSKNKITWHATDKTEKEDIEKYIGQYCRIKTISNIPRITADIQPKRKEANKLNITTISLIARKKNHLFVIKSLGKVPNDIKINYDIYGPIKEQDYYNELKKEISKLTPNIEVNFKGSLTPNQVDQTLQKYDLFTLPTLGENFGHAIFEALGSGIPICISENTPWQNLGEAGFTIPLQILTWQEIFITLANESDEEWCVRKKSARKLACSFIEQANYQEKYTELFR</sequence>
<keyword evidence="1" id="KW-0472">Membrane</keyword>
<dbReference type="SUPFAM" id="SSF53756">
    <property type="entry name" value="UDP-Glycosyltransferase/glycogen phosphorylase"/>
    <property type="match status" value="1"/>
</dbReference>
<dbReference type="Proteomes" id="UP000179797">
    <property type="component" value="Unassembled WGS sequence"/>
</dbReference>
<dbReference type="STRING" id="915059.NH26_00515"/>